<proteinExistence type="predicted"/>
<dbReference type="STRING" id="758847.LSS_18668"/>
<dbReference type="Proteomes" id="UP000035800">
    <property type="component" value="Chromosome I"/>
</dbReference>
<protein>
    <submittedName>
        <fullName evidence="1">Uncharacterized protein</fullName>
    </submittedName>
</protein>
<reference evidence="1 2" key="2">
    <citation type="journal article" date="2014" name="Emerg. Microbes Infect.">
        <title>Potential impact on kidney infection: a whole-genome analysis of Leptospira santarosai serovar Shermani.</title>
        <authorList>
            <person name="Chou L.F."/>
            <person name="Chen T.W."/>
            <person name="Ko Y.C."/>
            <person name="Pan M.J."/>
            <person name="Tian Y.C."/>
            <person name="Chiu C.H."/>
            <person name="Tang P."/>
            <person name="Hung C.C."/>
            <person name="Yang C.W."/>
        </authorList>
    </citation>
    <scope>NUCLEOTIDE SEQUENCE</scope>
    <source>
        <strain evidence="1 2">LT 821</strain>
    </source>
</reference>
<dbReference type="EMBL" id="CP006694">
    <property type="protein sequence ID" value="EKT85229.1"/>
    <property type="molecule type" value="Genomic_DNA"/>
</dbReference>
<dbReference type="AlphaFoldDB" id="K8XUY3"/>
<gene>
    <name evidence="1" type="ORF">LSS_18668</name>
</gene>
<name>K8XUY3_9LEPT</name>
<dbReference type="KEGG" id="lst:LSS_18668"/>
<organism evidence="1 2">
    <name type="scientific">Leptospira santarosai serovar Shermani str. LT 821</name>
    <dbReference type="NCBI Taxonomy" id="758847"/>
    <lineage>
        <taxon>Bacteria</taxon>
        <taxon>Pseudomonadati</taxon>
        <taxon>Spirochaetota</taxon>
        <taxon>Spirochaetia</taxon>
        <taxon>Leptospirales</taxon>
        <taxon>Leptospiraceae</taxon>
        <taxon>Leptospira</taxon>
    </lineage>
</organism>
<dbReference type="PATRIC" id="fig|758847.3.peg.3886"/>
<evidence type="ECO:0000313" key="1">
    <source>
        <dbReference type="EMBL" id="EKT85229.1"/>
    </source>
</evidence>
<reference evidence="1 2" key="1">
    <citation type="journal article" date="2012" name="Gene">
        <title>Sequence of Leptospira santarosai serovar Shermani genome and prediction of virulence-associated genes.</title>
        <authorList>
            <person name="Chou L.F."/>
            <person name="Chen Y.T."/>
            <person name="Lu C.W."/>
            <person name="Ko Y.C."/>
            <person name="Tang C.Y."/>
            <person name="Pan M.J."/>
            <person name="Tian Y.C."/>
            <person name="Chiu C.H."/>
            <person name="Hung C.C."/>
            <person name="Yang C.W."/>
        </authorList>
    </citation>
    <scope>NUCLEOTIDE SEQUENCE [LARGE SCALE GENOMIC DNA]</scope>
    <source>
        <strain evidence="1">LT 821</strain>
    </source>
</reference>
<accession>K8XUY3</accession>
<sequence length="52" mass="6142">MAFLGKSYILTFEQIYRSYLKNTLSLPKMSISIIPSIFEMISILKDRKNRIE</sequence>
<evidence type="ECO:0000313" key="2">
    <source>
        <dbReference type="Proteomes" id="UP000035800"/>
    </source>
</evidence>